<keyword evidence="4" id="KW-1185">Reference proteome</keyword>
<evidence type="ECO:0000313" key="4">
    <source>
        <dbReference type="Proteomes" id="UP000197174"/>
    </source>
</evidence>
<sequence length="196" mass="19987">MRRALLAITGLAAGTTALVVLKGAPEDRQVARELPVGVPVGTPDRTGPATPGATPQRTAATPRPTGQPSSTAGRTPAARRTTPGGDAGTRRTPAAGRTTAPKPTTRTVTGPVVSTEFGNVQVRITVAGTRIVDAVALELPQGGQSDLRSDRVDAAYSGTSGDVVRQQGANLDTVSQATATSDGYRRSLQAALDQAR</sequence>
<organism evidence="3 4">
    <name type="scientific">Micromonospora wenchangensis</name>
    <dbReference type="NCBI Taxonomy" id="1185415"/>
    <lineage>
        <taxon>Bacteria</taxon>
        <taxon>Bacillati</taxon>
        <taxon>Actinomycetota</taxon>
        <taxon>Actinomycetes</taxon>
        <taxon>Micromonosporales</taxon>
        <taxon>Micromonosporaceae</taxon>
        <taxon>Micromonospora</taxon>
    </lineage>
</organism>
<dbReference type="EMBL" id="MZMV01000026">
    <property type="protein sequence ID" value="OWV06037.1"/>
    <property type="molecule type" value="Genomic_DNA"/>
</dbReference>
<feature type="domain" description="FMN-binding" evidence="2">
    <location>
        <begin position="116"/>
        <end position="195"/>
    </location>
</feature>
<gene>
    <name evidence="3" type="ORF">B5D80_16890</name>
</gene>
<comment type="caution">
    <text evidence="3">The sequence shown here is derived from an EMBL/GenBank/DDBJ whole genome shotgun (WGS) entry which is preliminary data.</text>
</comment>
<dbReference type="InterPro" id="IPR007329">
    <property type="entry name" value="FMN-bd"/>
</dbReference>
<dbReference type="OrthoDB" id="8099475at2"/>
<dbReference type="GO" id="GO:0016020">
    <property type="term" value="C:membrane"/>
    <property type="evidence" value="ECO:0007669"/>
    <property type="project" value="InterPro"/>
</dbReference>
<dbReference type="SMART" id="SM00900">
    <property type="entry name" value="FMN_bind"/>
    <property type="match status" value="1"/>
</dbReference>
<evidence type="ECO:0000259" key="2">
    <source>
        <dbReference type="SMART" id="SM00900"/>
    </source>
</evidence>
<evidence type="ECO:0000256" key="1">
    <source>
        <dbReference type="SAM" id="MobiDB-lite"/>
    </source>
</evidence>
<name>A0A246RKH0_9ACTN</name>
<reference evidence="3 4" key="1">
    <citation type="submission" date="2017-03" db="EMBL/GenBank/DDBJ databases">
        <title>Whole genome sequence of Micromonospora wenchangensis, isolated from mangrove soil.</title>
        <authorList>
            <person name="Yang H."/>
        </authorList>
    </citation>
    <scope>NUCLEOTIDE SEQUENCE [LARGE SCALE GENOMIC DNA]</scope>
    <source>
        <strain evidence="3 4">CCTCC AA 2012002</strain>
    </source>
</reference>
<dbReference type="AlphaFoldDB" id="A0A246RKH0"/>
<feature type="compositionally biased region" description="Low complexity" evidence="1">
    <location>
        <begin position="41"/>
        <end position="110"/>
    </location>
</feature>
<feature type="region of interest" description="Disordered" evidence="1">
    <location>
        <begin position="32"/>
        <end position="111"/>
    </location>
</feature>
<dbReference type="GO" id="GO:0010181">
    <property type="term" value="F:FMN binding"/>
    <property type="evidence" value="ECO:0007669"/>
    <property type="project" value="InterPro"/>
</dbReference>
<proteinExistence type="predicted"/>
<dbReference type="RefSeq" id="WP_088644830.1">
    <property type="nucleotide sequence ID" value="NZ_JBFBBH010000193.1"/>
</dbReference>
<evidence type="ECO:0000313" key="3">
    <source>
        <dbReference type="EMBL" id="OWV06037.1"/>
    </source>
</evidence>
<dbReference type="Pfam" id="PF04205">
    <property type="entry name" value="FMN_bind"/>
    <property type="match status" value="1"/>
</dbReference>
<protein>
    <recommendedName>
        <fullName evidence="2">FMN-binding domain-containing protein</fullName>
    </recommendedName>
</protein>
<accession>A0A246RKH0</accession>
<dbReference type="Proteomes" id="UP000197174">
    <property type="component" value="Unassembled WGS sequence"/>
</dbReference>